<dbReference type="InterPro" id="IPR012902">
    <property type="entry name" value="N_methyl_site"/>
</dbReference>
<keyword evidence="2" id="KW-1133">Transmembrane helix</keyword>
<evidence type="ECO:0000256" key="1">
    <source>
        <dbReference type="SAM" id="MobiDB-lite"/>
    </source>
</evidence>
<dbReference type="SUPFAM" id="SSF54523">
    <property type="entry name" value="Pili subunits"/>
    <property type="match status" value="1"/>
</dbReference>
<dbReference type="AlphaFoldDB" id="A0A7C9M579"/>
<dbReference type="PANTHER" id="PTHR30093:SF47">
    <property type="entry name" value="TYPE IV PILUS NON-CORE MINOR PILIN PILE"/>
    <property type="match status" value="1"/>
</dbReference>
<dbReference type="InterPro" id="IPR045584">
    <property type="entry name" value="Pilin-like"/>
</dbReference>
<dbReference type="Gene3D" id="3.30.700.10">
    <property type="entry name" value="Glycoprotein, Type 4 Pilin"/>
    <property type="match status" value="1"/>
</dbReference>
<keyword evidence="2" id="KW-0472">Membrane</keyword>
<organism evidence="3 4">
    <name type="scientific">Noviluteimonas gilva</name>
    <dbReference type="NCBI Taxonomy" id="2682097"/>
    <lineage>
        <taxon>Bacteria</taxon>
        <taxon>Pseudomonadati</taxon>
        <taxon>Pseudomonadota</taxon>
        <taxon>Gammaproteobacteria</taxon>
        <taxon>Lysobacterales</taxon>
        <taxon>Lysobacteraceae</taxon>
        <taxon>Noviluteimonas</taxon>
    </lineage>
</organism>
<evidence type="ECO:0000313" key="3">
    <source>
        <dbReference type="EMBL" id="MUV15526.1"/>
    </source>
</evidence>
<feature type="region of interest" description="Disordered" evidence="1">
    <location>
        <begin position="1"/>
        <end position="20"/>
    </location>
</feature>
<gene>
    <name evidence="3" type="ORF">GN331_15080</name>
</gene>
<feature type="compositionally biased region" description="Basic and acidic residues" evidence="1">
    <location>
        <begin position="1"/>
        <end position="11"/>
    </location>
</feature>
<protein>
    <submittedName>
        <fullName evidence="3">Prepilin-type N-terminal cleavage/methylation domain-containing protein</fullName>
    </submittedName>
</protein>
<name>A0A7C9M579_9GAMM</name>
<proteinExistence type="predicted"/>
<reference evidence="3 4" key="1">
    <citation type="submission" date="2019-12" db="EMBL/GenBank/DDBJ databases">
        <authorList>
            <person name="Xu J."/>
        </authorList>
    </citation>
    <scope>NUCLEOTIDE SEQUENCE [LARGE SCALE GENOMIC DNA]</scope>
    <source>
        <strain evidence="3 4">HX-5-24</strain>
    </source>
</reference>
<accession>A0A7C9M579</accession>
<keyword evidence="4" id="KW-1185">Reference proteome</keyword>
<dbReference type="Proteomes" id="UP000479692">
    <property type="component" value="Unassembled WGS sequence"/>
</dbReference>
<keyword evidence="2" id="KW-0812">Transmembrane</keyword>
<dbReference type="Pfam" id="PF07963">
    <property type="entry name" value="N_methyl"/>
    <property type="match status" value="1"/>
</dbReference>
<dbReference type="InterPro" id="IPR031982">
    <property type="entry name" value="PilE-like"/>
</dbReference>
<dbReference type="EMBL" id="WOXT01000005">
    <property type="protein sequence ID" value="MUV15526.1"/>
    <property type="molecule type" value="Genomic_DNA"/>
</dbReference>
<evidence type="ECO:0000313" key="4">
    <source>
        <dbReference type="Proteomes" id="UP000479692"/>
    </source>
</evidence>
<sequence length="177" mass="19295">MPAQTDERERMGAPTVPGERMGRRSIVRTPARERTAMRREVGFTLIELMIVVAVVAILAMIALPMYTEQTRKGKRAEAAQALGDMQLRQESWRADHPTYGVLNDLTGSAANTTAYNNGLKHYTVSVSGNTGTGYTLTATRKGEMASDPKCGNFTMTMVAGVVTKGVSTGDADYCWRK</sequence>
<dbReference type="NCBIfam" id="TIGR02532">
    <property type="entry name" value="IV_pilin_GFxxxE"/>
    <property type="match status" value="1"/>
</dbReference>
<dbReference type="PANTHER" id="PTHR30093">
    <property type="entry name" value="GENERAL SECRETION PATHWAY PROTEIN G"/>
    <property type="match status" value="1"/>
</dbReference>
<dbReference type="Pfam" id="PF16732">
    <property type="entry name" value="ComP_DUS"/>
    <property type="match status" value="1"/>
</dbReference>
<dbReference type="GO" id="GO:0043683">
    <property type="term" value="P:type IV pilus assembly"/>
    <property type="evidence" value="ECO:0007669"/>
    <property type="project" value="InterPro"/>
</dbReference>
<feature type="transmembrane region" description="Helical" evidence="2">
    <location>
        <begin position="41"/>
        <end position="66"/>
    </location>
</feature>
<evidence type="ECO:0000256" key="2">
    <source>
        <dbReference type="SAM" id="Phobius"/>
    </source>
</evidence>
<comment type="caution">
    <text evidence="3">The sequence shown here is derived from an EMBL/GenBank/DDBJ whole genome shotgun (WGS) entry which is preliminary data.</text>
</comment>